<evidence type="ECO:0000256" key="8">
    <source>
        <dbReference type="SAM" id="Phobius"/>
    </source>
</evidence>
<comment type="subcellular location">
    <subcellularLocation>
        <location evidence="1">Cell membrane</location>
        <topology evidence="1">Multi-pass membrane protein</topology>
    </subcellularLocation>
</comment>
<comment type="similarity">
    <text evidence="7">Belongs to the ThrE exporter (TC 2.A.79) family.</text>
</comment>
<accession>A0A1C0Z4D0</accession>
<protein>
    <recommendedName>
        <fullName evidence="9">Threonine/Serine exporter ThrE domain-containing protein</fullName>
    </recommendedName>
</protein>
<dbReference type="EMBL" id="MATO01000003">
    <property type="protein sequence ID" value="OCS94272.1"/>
    <property type="molecule type" value="Genomic_DNA"/>
</dbReference>
<evidence type="ECO:0000256" key="5">
    <source>
        <dbReference type="ARBA" id="ARBA00022989"/>
    </source>
</evidence>
<sequence length="149" mass="16523">MDYVIQAVVSFLASTCFGVIFNAPFRKLLYCGVVGMTSWLIYFVLTELYAFDIIHASFASAMFVGICAHILAKRLRVPMMIFNVSGIIPLVPGGTSYNAMRSLMENDFTMGVQYSARVFMIAGAIAMGIVFAEVFIQVMRKAMTKQKTV</sequence>
<dbReference type="GO" id="GO:0015744">
    <property type="term" value="P:succinate transport"/>
    <property type="evidence" value="ECO:0007669"/>
    <property type="project" value="TreeGrafter"/>
</dbReference>
<keyword evidence="3" id="KW-0997">Cell inner membrane</keyword>
<reference evidence="10 11" key="1">
    <citation type="submission" date="2016-07" db="EMBL/GenBank/DDBJ databases">
        <title>Caryophanon latum genome sequencing.</title>
        <authorList>
            <person name="Verma A."/>
            <person name="Pal Y."/>
            <person name="Krishnamurthi S."/>
        </authorList>
    </citation>
    <scope>NUCLEOTIDE SEQUENCE [LARGE SCALE GENOMIC DNA]</scope>
    <source>
        <strain evidence="10 11">DSM 14151</strain>
    </source>
</reference>
<feature type="transmembrane region" description="Helical" evidence="8">
    <location>
        <begin position="117"/>
        <end position="136"/>
    </location>
</feature>
<evidence type="ECO:0000256" key="6">
    <source>
        <dbReference type="ARBA" id="ARBA00023136"/>
    </source>
</evidence>
<feature type="transmembrane region" description="Helical" evidence="8">
    <location>
        <begin position="6"/>
        <end position="23"/>
    </location>
</feature>
<evidence type="ECO:0000256" key="2">
    <source>
        <dbReference type="ARBA" id="ARBA00022475"/>
    </source>
</evidence>
<keyword evidence="6 8" id="KW-0472">Membrane</keyword>
<dbReference type="InterPro" id="IPR050539">
    <property type="entry name" value="ThrE_Dicarb/AminoAcid_Exp"/>
</dbReference>
<evidence type="ECO:0000256" key="3">
    <source>
        <dbReference type="ARBA" id="ARBA00022519"/>
    </source>
</evidence>
<evidence type="ECO:0000313" key="10">
    <source>
        <dbReference type="EMBL" id="OCS94272.1"/>
    </source>
</evidence>
<dbReference type="RefSeq" id="WP_066461291.1">
    <property type="nucleotide sequence ID" value="NZ_MATO01000003.1"/>
</dbReference>
<dbReference type="OrthoDB" id="9810047at2"/>
<feature type="transmembrane region" description="Helical" evidence="8">
    <location>
        <begin position="51"/>
        <end position="72"/>
    </location>
</feature>
<comment type="caution">
    <text evidence="10">The sequence shown here is derived from an EMBL/GenBank/DDBJ whole genome shotgun (WGS) entry which is preliminary data.</text>
</comment>
<keyword evidence="2" id="KW-1003">Cell membrane</keyword>
<feature type="transmembrane region" description="Helical" evidence="8">
    <location>
        <begin position="79"/>
        <end position="97"/>
    </location>
</feature>
<keyword evidence="4 8" id="KW-0812">Transmembrane</keyword>
<evidence type="ECO:0000259" key="9">
    <source>
        <dbReference type="Pfam" id="PF12821"/>
    </source>
</evidence>
<dbReference type="PANTHER" id="PTHR34390:SF1">
    <property type="entry name" value="SUCCINATE TRANSPORTER SUBUNIT YJJB-RELATED"/>
    <property type="match status" value="1"/>
</dbReference>
<dbReference type="AlphaFoldDB" id="A0A1C0Z4D0"/>
<gene>
    <name evidence="10" type="ORF">A6K76_04170</name>
</gene>
<name>A0A1C0Z4D0_9BACL</name>
<evidence type="ECO:0000256" key="7">
    <source>
        <dbReference type="ARBA" id="ARBA00034125"/>
    </source>
</evidence>
<feature type="domain" description="Threonine/Serine exporter ThrE" evidence="9">
    <location>
        <begin position="6"/>
        <end position="134"/>
    </location>
</feature>
<proteinExistence type="inferred from homology"/>
<organism evidence="10 11">
    <name type="scientific">Caryophanon latum</name>
    <dbReference type="NCBI Taxonomy" id="33977"/>
    <lineage>
        <taxon>Bacteria</taxon>
        <taxon>Bacillati</taxon>
        <taxon>Bacillota</taxon>
        <taxon>Bacilli</taxon>
        <taxon>Bacillales</taxon>
        <taxon>Caryophanaceae</taxon>
        <taxon>Caryophanon</taxon>
    </lineage>
</organism>
<dbReference type="Proteomes" id="UP000093482">
    <property type="component" value="Unassembled WGS sequence"/>
</dbReference>
<keyword evidence="5 8" id="KW-1133">Transmembrane helix</keyword>
<feature type="transmembrane region" description="Helical" evidence="8">
    <location>
        <begin position="28"/>
        <end position="45"/>
    </location>
</feature>
<dbReference type="Pfam" id="PF12821">
    <property type="entry name" value="ThrE_2"/>
    <property type="match status" value="1"/>
</dbReference>
<evidence type="ECO:0000256" key="1">
    <source>
        <dbReference type="ARBA" id="ARBA00004651"/>
    </source>
</evidence>
<keyword evidence="11" id="KW-1185">Reference proteome</keyword>
<dbReference type="InterPro" id="IPR024528">
    <property type="entry name" value="ThrE_2"/>
</dbReference>
<evidence type="ECO:0000256" key="4">
    <source>
        <dbReference type="ARBA" id="ARBA00022692"/>
    </source>
</evidence>
<evidence type="ECO:0000313" key="11">
    <source>
        <dbReference type="Proteomes" id="UP000093482"/>
    </source>
</evidence>
<dbReference type="PANTHER" id="PTHR34390">
    <property type="entry name" value="UPF0442 PROTEIN YJJB-RELATED"/>
    <property type="match status" value="1"/>
</dbReference>
<dbReference type="GO" id="GO:0005886">
    <property type="term" value="C:plasma membrane"/>
    <property type="evidence" value="ECO:0007669"/>
    <property type="project" value="UniProtKB-SubCell"/>
</dbReference>